<protein>
    <submittedName>
        <fullName evidence="1">Uncharacterized protein</fullName>
    </submittedName>
</protein>
<sequence length="148" mass="16759">MTRRATGWLASNGVCRSTISWWIFFGRGTFGWRPSVRGRRRSVCRRSTDKAKILLLGARTQNGGFDMIRYAFYAYALLLARRQARRTTAEIPDVSSVLRGGAGLLDELAWLGLLGERAASFGTHINKKITQKKKTVLGENRWMGWMAF</sequence>
<dbReference type="AlphaFoldDB" id="A0AAI9YDU5"/>
<name>A0AAI9YDU5_9PEZI</name>
<dbReference type="EMBL" id="MPDP01000001">
    <property type="protein sequence ID" value="KAK1499430.1"/>
    <property type="molecule type" value="Genomic_DNA"/>
</dbReference>
<keyword evidence="2" id="KW-1185">Reference proteome</keyword>
<evidence type="ECO:0000313" key="1">
    <source>
        <dbReference type="EMBL" id="KAK1499430.1"/>
    </source>
</evidence>
<dbReference type="Proteomes" id="UP001239213">
    <property type="component" value="Unassembled WGS sequence"/>
</dbReference>
<accession>A0AAI9YDU5</accession>
<proteinExistence type="predicted"/>
<organism evidence="1 2">
    <name type="scientific">Colletotrichum cuscutae</name>
    <dbReference type="NCBI Taxonomy" id="1209917"/>
    <lineage>
        <taxon>Eukaryota</taxon>
        <taxon>Fungi</taxon>
        <taxon>Dikarya</taxon>
        <taxon>Ascomycota</taxon>
        <taxon>Pezizomycotina</taxon>
        <taxon>Sordariomycetes</taxon>
        <taxon>Hypocreomycetidae</taxon>
        <taxon>Glomerellales</taxon>
        <taxon>Glomerellaceae</taxon>
        <taxon>Colletotrichum</taxon>
        <taxon>Colletotrichum acutatum species complex</taxon>
    </lineage>
</organism>
<reference evidence="1" key="1">
    <citation type="submission" date="2016-11" db="EMBL/GenBank/DDBJ databases">
        <title>The genome sequence of Colletotrichum cuscutae.</title>
        <authorList>
            <person name="Baroncelli R."/>
        </authorList>
    </citation>
    <scope>NUCLEOTIDE SEQUENCE</scope>
    <source>
        <strain evidence="1">IMI 304802</strain>
    </source>
</reference>
<comment type="caution">
    <text evidence="1">The sequence shown here is derived from an EMBL/GenBank/DDBJ whole genome shotgun (WGS) entry which is preliminary data.</text>
</comment>
<evidence type="ECO:0000313" key="2">
    <source>
        <dbReference type="Proteomes" id="UP001239213"/>
    </source>
</evidence>
<gene>
    <name evidence="1" type="ORF">CCUS01_00154</name>
</gene>